<reference evidence="4" key="1">
    <citation type="journal article" date="2020" name="J Insects Food Feed">
        <title>The yellow mealworm (Tenebrio molitor) genome: a resource for the emerging insects as food and feed industry.</title>
        <authorList>
            <person name="Eriksson T."/>
            <person name="Andere A."/>
            <person name="Kelstrup H."/>
            <person name="Emery V."/>
            <person name="Picard C."/>
        </authorList>
    </citation>
    <scope>NUCLEOTIDE SEQUENCE</scope>
    <source>
        <strain evidence="4">Stoneville</strain>
        <tissue evidence="4">Whole head</tissue>
    </source>
</reference>
<accession>A0A8J6HCT1</accession>
<comment type="caution">
    <text evidence="4">The sequence shown here is derived from an EMBL/GenBank/DDBJ whole genome shotgun (WGS) entry which is preliminary data.</text>
</comment>
<dbReference type="Proteomes" id="UP000719412">
    <property type="component" value="Unassembled WGS sequence"/>
</dbReference>
<evidence type="ECO:0000256" key="1">
    <source>
        <dbReference type="ARBA" id="ARBA00004123"/>
    </source>
</evidence>
<dbReference type="PANTHER" id="PTHR12920:SF4">
    <property type="entry name" value="GEO03726P1"/>
    <property type="match status" value="1"/>
</dbReference>
<evidence type="ECO:0000313" key="4">
    <source>
        <dbReference type="EMBL" id="KAH0812071.1"/>
    </source>
</evidence>
<dbReference type="GO" id="GO:0045893">
    <property type="term" value="P:positive regulation of DNA-templated transcription"/>
    <property type="evidence" value="ECO:0007669"/>
    <property type="project" value="InterPro"/>
</dbReference>
<protein>
    <submittedName>
        <fullName evidence="4">Uncharacterized protein</fullName>
    </submittedName>
</protein>
<dbReference type="PANTHER" id="PTHR12920">
    <property type="entry name" value="RYBP AND YAF2-RELATED"/>
    <property type="match status" value="1"/>
</dbReference>
<dbReference type="EMBL" id="JABDTM020026320">
    <property type="protein sequence ID" value="KAH0812071.1"/>
    <property type="molecule type" value="Genomic_DNA"/>
</dbReference>
<dbReference type="GO" id="GO:0005634">
    <property type="term" value="C:nucleus"/>
    <property type="evidence" value="ECO:0007669"/>
    <property type="project" value="UniProtKB-SubCell"/>
</dbReference>
<dbReference type="InterPro" id="IPR039958">
    <property type="entry name" value="RYBP/YAF2"/>
</dbReference>
<evidence type="ECO:0000256" key="2">
    <source>
        <dbReference type="ARBA" id="ARBA00023242"/>
    </source>
</evidence>
<dbReference type="InterPro" id="IPR033774">
    <property type="entry name" value="YAF2_RYBP"/>
</dbReference>
<feature type="region of interest" description="Disordered" evidence="3">
    <location>
        <begin position="350"/>
        <end position="382"/>
    </location>
</feature>
<sequence length="519" mass="59373">MQLVPSKCRRSVEESNCTKEFVRYWGYEKPGPHAQPDARRSTKRPIRCSKRFDWSVLLFGTPEREQTDVETYNGDLGRGENIFEQRDDHPRFTKFGGSVCNYNQRHVCRIQSEDEGRTPGSCGTIFRNEQHVSHLNLMRYQYINRCRLNENVGGSGSGAIVVQARGRQPSTDACGRRTAVNLTRNAAYTLCCSRTETPPTDGCCVILQLSTGLLDVWVEGAVVGKSNAEASVFCLGIGRLFRDRSWNLCWRSLTSRWVIRIHWDFRGFGFTLQDLVQRSTFRSFLSIIFYEYSRFIDHVHSIVSSANILWNTAEAFKCLMCDVRKGTSTRKPRINPQLVAQQVATQFLPATSNQKREKKDKKSLKKRRHPPRLKNVDRSTAQTREVTVNSVTVIITEYKPKIKSTETISSSSSSDHGSQSESSQKLHVCEHEYGLHYESTHQYCKYECWQNSFRAAGRNLSRDKNKKTGPWRRSPSSKVENRRIDFGESGGVEPGSCLCLHGNHVFVYFSLINKYTEPN</sequence>
<evidence type="ECO:0000313" key="5">
    <source>
        <dbReference type="Proteomes" id="UP000719412"/>
    </source>
</evidence>
<dbReference type="GO" id="GO:0003677">
    <property type="term" value="F:DNA binding"/>
    <property type="evidence" value="ECO:0007669"/>
    <property type="project" value="TreeGrafter"/>
</dbReference>
<keyword evidence="5" id="KW-1185">Reference proteome</keyword>
<dbReference type="AlphaFoldDB" id="A0A8J6HCT1"/>
<organism evidence="4 5">
    <name type="scientific">Tenebrio molitor</name>
    <name type="common">Yellow mealworm beetle</name>
    <dbReference type="NCBI Taxonomy" id="7067"/>
    <lineage>
        <taxon>Eukaryota</taxon>
        <taxon>Metazoa</taxon>
        <taxon>Ecdysozoa</taxon>
        <taxon>Arthropoda</taxon>
        <taxon>Hexapoda</taxon>
        <taxon>Insecta</taxon>
        <taxon>Pterygota</taxon>
        <taxon>Neoptera</taxon>
        <taxon>Endopterygota</taxon>
        <taxon>Coleoptera</taxon>
        <taxon>Polyphaga</taxon>
        <taxon>Cucujiformia</taxon>
        <taxon>Tenebrionidae</taxon>
        <taxon>Tenebrio</taxon>
    </lineage>
</organism>
<proteinExistence type="predicted"/>
<feature type="compositionally biased region" description="Basic residues" evidence="3">
    <location>
        <begin position="356"/>
        <end position="372"/>
    </location>
</feature>
<dbReference type="Pfam" id="PF17219">
    <property type="entry name" value="YAF2_RYBP"/>
    <property type="match status" value="1"/>
</dbReference>
<gene>
    <name evidence="4" type="ORF">GEV33_010721</name>
</gene>
<comment type="subcellular location">
    <subcellularLocation>
        <location evidence="1">Nucleus</location>
    </subcellularLocation>
</comment>
<dbReference type="GO" id="GO:0003712">
    <property type="term" value="F:transcription coregulator activity"/>
    <property type="evidence" value="ECO:0007669"/>
    <property type="project" value="TreeGrafter"/>
</dbReference>
<keyword evidence="2" id="KW-0539">Nucleus</keyword>
<reference evidence="4" key="2">
    <citation type="submission" date="2021-08" db="EMBL/GenBank/DDBJ databases">
        <authorList>
            <person name="Eriksson T."/>
        </authorList>
    </citation>
    <scope>NUCLEOTIDE SEQUENCE</scope>
    <source>
        <strain evidence="4">Stoneville</strain>
        <tissue evidence="4">Whole head</tissue>
    </source>
</reference>
<name>A0A8J6HCT1_TENMO</name>
<feature type="region of interest" description="Disordered" evidence="3">
    <location>
        <begin position="460"/>
        <end position="479"/>
    </location>
</feature>
<evidence type="ECO:0000256" key="3">
    <source>
        <dbReference type="SAM" id="MobiDB-lite"/>
    </source>
</evidence>